<dbReference type="InterPro" id="IPR043358">
    <property type="entry name" value="GNL1-like"/>
</dbReference>
<comment type="subcellular location">
    <subcellularLocation>
        <location evidence="2">Cytoplasm</location>
    </subcellularLocation>
</comment>
<dbReference type="EMBL" id="CP064812">
    <property type="protein sequence ID" value="QPG74258.1"/>
    <property type="molecule type" value="Genomic_DNA"/>
</dbReference>
<dbReference type="InterPro" id="IPR030378">
    <property type="entry name" value="G_CP_dom"/>
</dbReference>
<dbReference type="KEGG" id="bnn:FOA43_001583"/>
<dbReference type="PROSITE" id="PS51721">
    <property type="entry name" value="G_CP"/>
    <property type="match status" value="1"/>
</dbReference>
<protein>
    <recommendedName>
        <fullName evidence="8">CP-type G domain-containing protein</fullName>
    </recommendedName>
</protein>
<keyword evidence="6" id="KW-0342">GTP-binding</keyword>
<evidence type="ECO:0000256" key="3">
    <source>
        <dbReference type="ARBA" id="ARBA00022490"/>
    </source>
</evidence>
<dbReference type="GO" id="GO:0003924">
    <property type="term" value="F:GTPase activity"/>
    <property type="evidence" value="ECO:0007669"/>
    <property type="project" value="InterPro"/>
</dbReference>
<name>A0A875RZV3_EENNA</name>
<dbReference type="Gene3D" id="3.40.50.300">
    <property type="entry name" value="P-loop containing nucleotide triphosphate hydrolases"/>
    <property type="match status" value="1"/>
</dbReference>
<keyword evidence="5" id="KW-0378">Hydrolase</keyword>
<dbReference type="Pfam" id="PF01926">
    <property type="entry name" value="MMR_HSR1"/>
    <property type="match status" value="1"/>
</dbReference>
<feature type="compositionally biased region" description="Basic residues" evidence="7">
    <location>
        <begin position="11"/>
        <end position="25"/>
    </location>
</feature>
<proteinExistence type="predicted"/>
<evidence type="ECO:0000256" key="6">
    <source>
        <dbReference type="ARBA" id="ARBA00023134"/>
    </source>
</evidence>
<dbReference type="GO" id="GO:0005829">
    <property type="term" value="C:cytosol"/>
    <property type="evidence" value="ECO:0007669"/>
    <property type="project" value="TreeGrafter"/>
</dbReference>
<evidence type="ECO:0000256" key="2">
    <source>
        <dbReference type="ARBA" id="ARBA00004496"/>
    </source>
</evidence>
<evidence type="ECO:0000313" key="10">
    <source>
        <dbReference type="Proteomes" id="UP000662931"/>
    </source>
</evidence>
<dbReference type="AlphaFoldDB" id="A0A875RZV3"/>
<accession>A0A875RZV3</accession>
<dbReference type="GO" id="GO:0005525">
    <property type="term" value="F:GTP binding"/>
    <property type="evidence" value="ECO:0007669"/>
    <property type="project" value="UniProtKB-KW"/>
</dbReference>
<dbReference type="Proteomes" id="UP000662931">
    <property type="component" value="Chromosome 1"/>
</dbReference>
<sequence length="676" mass="77122">MPPQKTELRKWKPPKGPKNTPHKNKNTAGLGRTLENAKVKKNQGYYLPTGELQFTTDRPEPSFVKLQSVTQENPLDEFLNTAELQDKEFTADRQAGIKIVRVANQPIENSNYNPYLLTSNEESAKFKLQEEHRSELTVPRRPAWDENTTKLELDRNEKIAFLEWRRQLAMLQQNNDLLLTPFERNLNLWKQLWRVIESSDLVVQIVDARDPLLFRSGDLVKYVKELDSRKCNLLLVNKADLLTFNQRLSWARYFRKHNIKFTFFSAVRANEILEKQREEEEKRALSKEEEEEEEEEEDDEQDLDEVLNEDEKAEMAELKQQLAELDDHLDSLNIENEEASEMTDKILKQMTKILTVDELEDLFLSEVSAPLIEPLPGQPKRVQIGLVGYPNVGKSSTINALVGSKKVSVSATPGKTKHYQTILLSEKVILCDCPGLVFPNFAYTNAELVCNGVLPIDQLRESTGPTELVCRRIPKYFLEAVYGIKVVTKPLEEGGSGIPSAGELLGAYARARGYMTSGNGSADESRAARYILKDYVSGKILYVQPPPHNDGSRATQDESRAFNNELYTLEHLPAQRRQLLISAITDKGLSTSDFDLSKDMDTITLATSSNDESQLPIRLTQKQRLEQQTVSQELDSDFFKMNNVRGVLDSPFHQKTLLKNKRHNKMNRKAKKKGTV</sequence>
<dbReference type="PANTHER" id="PTHR45709:SF2">
    <property type="entry name" value="LARGE SUBUNIT GTPASE 1 HOMOLOG"/>
    <property type="match status" value="1"/>
</dbReference>
<feature type="compositionally biased region" description="Acidic residues" evidence="7">
    <location>
        <begin position="288"/>
        <end position="304"/>
    </location>
</feature>
<evidence type="ECO:0000256" key="7">
    <source>
        <dbReference type="SAM" id="MobiDB-lite"/>
    </source>
</evidence>
<evidence type="ECO:0000313" key="9">
    <source>
        <dbReference type="EMBL" id="QPG74258.1"/>
    </source>
</evidence>
<gene>
    <name evidence="9" type="ORF">FOA43_001583</name>
</gene>
<evidence type="ECO:0000256" key="4">
    <source>
        <dbReference type="ARBA" id="ARBA00022741"/>
    </source>
</evidence>
<organism evidence="9 10">
    <name type="scientific">Eeniella nana</name>
    <name type="common">Yeast</name>
    <name type="synonym">Brettanomyces nanus</name>
    <dbReference type="NCBI Taxonomy" id="13502"/>
    <lineage>
        <taxon>Eukaryota</taxon>
        <taxon>Fungi</taxon>
        <taxon>Dikarya</taxon>
        <taxon>Ascomycota</taxon>
        <taxon>Saccharomycotina</taxon>
        <taxon>Pichiomycetes</taxon>
        <taxon>Pichiales</taxon>
        <taxon>Pichiaceae</taxon>
        <taxon>Brettanomyces</taxon>
    </lineage>
</organism>
<dbReference type="PANTHER" id="PTHR45709">
    <property type="entry name" value="LARGE SUBUNIT GTPASE 1 HOMOLOG-RELATED"/>
    <property type="match status" value="1"/>
</dbReference>
<keyword evidence="4" id="KW-0547">Nucleotide-binding</keyword>
<feature type="region of interest" description="Disordered" evidence="7">
    <location>
        <begin position="1"/>
        <end position="31"/>
    </location>
</feature>
<dbReference type="CDD" id="cd01857">
    <property type="entry name" value="HSR1_MMR1"/>
    <property type="match status" value="1"/>
</dbReference>
<dbReference type="OrthoDB" id="61815at2759"/>
<dbReference type="GeneID" id="62194984"/>
<dbReference type="InterPro" id="IPR006073">
    <property type="entry name" value="GTP-bd"/>
</dbReference>
<keyword evidence="10" id="KW-1185">Reference proteome</keyword>
<dbReference type="InterPro" id="IPR027417">
    <property type="entry name" value="P-loop_NTPase"/>
</dbReference>
<keyword evidence="3" id="KW-0963">Cytoplasm</keyword>
<comment type="function">
    <text evidence="1">May be involved in the mitochondrial lipid metabolism.</text>
</comment>
<dbReference type="GO" id="GO:0000054">
    <property type="term" value="P:ribosomal subunit export from nucleus"/>
    <property type="evidence" value="ECO:0007669"/>
    <property type="project" value="TreeGrafter"/>
</dbReference>
<evidence type="ECO:0000256" key="5">
    <source>
        <dbReference type="ARBA" id="ARBA00022801"/>
    </source>
</evidence>
<feature type="domain" description="CP-type G" evidence="8">
    <location>
        <begin position="189"/>
        <end position="439"/>
    </location>
</feature>
<reference evidence="9" key="1">
    <citation type="submission" date="2020-10" db="EMBL/GenBank/DDBJ databases">
        <authorList>
            <person name="Roach M.J.R."/>
        </authorList>
    </citation>
    <scope>NUCLEOTIDE SEQUENCE</scope>
    <source>
        <strain evidence="9">CBS 1945</strain>
    </source>
</reference>
<evidence type="ECO:0000259" key="8">
    <source>
        <dbReference type="PROSITE" id="PS51721"/>
    </source>
</evidence>
<evidence type="ECO:0000256" key="1">
    <source>
        <dbReference type="ARBA" id="ARBA00003269"/>
    </source>
</evidence>
<feature type="region of interest" description="Disordered" evidence="7">
    <location>
        <begin position="281"/>
        <end position="304"/>
    </location>
</feature>
<dbReference type="SUPFAM" id="SSF52540">
    <property type="entry name" value="P-loop containing nucleoside triphosphate hydrolases"/>
    <property type="match status" value="1"/>
</dbReference>
<dbReference type="RefSeq" id="XP_038777823.1">
    <property type="nucleotide sequence ID" value="XM_038921895.1"/>
</dbReference>
<feature type="compositionally biased region" description="Basic and acidic residues" evidence="7">
    <location>
        <begin position="1"/>
        <end position="10"/>
    </location>
</feature>